<dbReference type="eggNOG" id="COG0457">
    <property type="taxonomic scope" value="Bacteria"/>
</dbReference>
<accession>C6XPK9</accession>
<feature type="transmembrane region" description="Helical" evidence="1">
    <location>
        <begin position="131"/>
        <end position="148"/>
    </location>
</feature>
<dbReference type="STRING" id="582402.Hbal_2599"/>
<name>C6XPK9_HIRBI</name>
<keyword evidence="3" id="KW-1185">Reference proteome</keyword>
<protein>
    <submittedName>
        <fullName evidence="2">Uncharacterized protein</fullName>
    </submittedName>
</protein>
<evidence type="ECO:0000313" key="3">
    <source>
        <dbReference type="Proteomes" id="UP000002745"/>
    </source>
</evidence>
<dbReference type="AlphaFoldDB" id="C6XPK9"/>
<keyword evidence="1" id="KW-1133">Transmembrane helix</keyword>
<evidence type="ECO:0000313" key="2">
    <source>
        <dbReference type="EMBL" id="ACT60274.1"/>
    </source>
</evidence>
<keyword evidence="1" id="KW-0472">Membrane</keyword>
<dbReference type="Proteomes" id="UP000002745">
    <property type="component" value="Chromosome"/>
</dbReference>
<gene>
    <name evidence="2" type="ordered locus">Hbal_2599</name>
</gene>
<dbReference type="HOGENOM" id="CLU_653407_0_0_5"/>
<dbReference type="KEGG" id="hba:Hbal_2599"/>
<sequence>MLKKQEIEEEISNVLNSGALGRSKRYIRLLRYLAERTITDVPTKEIDIAIDVFDKRGTFDPSTESYVRVYVHNLRKKLEDYYSRKSGNTQDLELSIPVGSYKLEFAPSNRTEETPALRGQTLPRQIAFKQLAMFFAASAAIFFIGVFIKEKFSSTSQPVNTAANSIWAPIYDNDRPIIIAQGDFFFFEEEQDNNRSLYIRDTAINSLEEFYDAEESGLIETGKYTPSSNARTSNGASIGTFLVSSMPDFPRERTTVKMASELTTADIRENHIIFIGHIKTLGLLSDFYFDISNFSASHDFTRLTNTQTKNEFLLQGNRSQRHTDYGLFARMSSPAKNKIYICTGMTDTAVIQTVKTVISNEFSTSILNSPLNETESLPANFESLLEVAGYNRDNITSKLLFSGQLDPSKLWDSNSATVSQ</sequence>
<evidence type="ECO:0000256" key="1">
    <source>
        <dbReference type="SAM" id="Phobius"/>
    </source>
</evidence>
<organism evidence="2 3">
    <name type="scientific">Hirschia baltica (strain ATCC 49814 / DSM 5838 / IFAM 1418)</name>
    <dbReference type="NCBI Taxonomy" id="582402"/>
    <lineage>
        <taxon>Bacteria</taxon>
        <taxon>Pseudomonadati</taxon>
        <taxon>Pseudomonadota</taxon>
        <taxon>Alphaproteobacteria</taxon>
        <taxon>Hyphomonadales</taxon>
        <taxon>Hyphomonadaceae</taxon>
        <taxon>Hirschia</taxon>
    </lineage>
</organism>
<dbReference type="EMBL" id="CP001678">
    <property type="protein sequence ID" value="ACT60274.1"/>
    <property type="molecule type" value="Genomic_DNA"/>
</dbReference>
<dbReference type="RefSeq" id="WP_015828424.1">
    <property type="nucleotide sequence ID" value="NC_012982.1"/>
</dbReference>
<dbReference type="OrthoDB" id="7209629at2"/>
<proteinExistence type="predicted"/>
<keyword evidence="1" id="KW-0812">Transmembrane</keyword>
<reference evidence="3" key="1">
    <citation type="journal article" date="2011" name="J. Bacteriol.">
        <title>Genome sequences of eight morphologically diverse alphaproteobacteria.</title>
        <authorList>
            <consortium name="US DOE Joint Genome Institute"/>
            <person name="Brown P.J."/>
            <person name="Kysela D.T."/>
            <person name="Buechlein A."/>
            <person name="Hemmerich C."/>
            <person name="Brun Y.V."/>
        </authorList>
    </citation>
    <scope>NUCLEOTIDE SEQUENCE [LARGE SCALE GENOMIC DNA]</scope>
    <source>
        <strain evidence="3">ATCC 49814 / DSM 5838 / IFAM 1418</strain>
    </source>
</reference>